<dbReference type="Gene3D" id="3.40.30.10">
    <property type="entry name" value="Glutaredoxin"/>
    <property type="match status" value="1"/>
</dbReference>
<feature type="chain" id="PRO_5044597878" description="Sulfhydryl oxidase" evidence="11">
    <location>
        <begin position="22"/>
        <end position="648"/>
    </location>
</feature>
<comment type="cofactor">
    <cofactor evidence="1 10">
        <name>FAD</name>
        <dbReference type="ChEBI" id="CHEBI:57692"/>
    </cofactor>
</comment>
<dbReference type="RefSeq" id="XP_026686522.1">
    <property type="nucleotide sequence ID" value="XM_026830721.1"/>
</dbReference>
<dbReference type="InterPro" id="IPR013766">
    <property type="entry name" value="Thioredoxin_domain"/>
</dbReference>
<evidence type="ECO:0000313" key="15">
    <source>
        <dbReference type="RefSeq" id="XP_026686519.1"/>
    </source>
</evidence>
<evidence type="ECO:0000259" key="13">
    <source>
        <dbReference type="PROSITE" id="PS51352"/>
    </source>
</evidence>
<dbReference type="FunFam" id="3.40.30.10:FF:000073">
    <property type="entry name" value="Sulfhydryl oxidase"/>
    <property type="match status" value="1"/>
</dbReference>
<feature type="signal peptide" evidence="11">
    <location>
        <begin position="1"/>
        <end position="21"/>
    </location>
</feature>
<dbReference type="Pfam" id="PF00085">
    <property type="entry name" value="Thioredoxin"/>
    <property type="match status" value="1"/>
</dbReference>
<dbReference type="PaxDb" id="121845-A0A3Q0JDK6"/>
<dbReference type="Gene3D" id="1.20.120.1960">
    <property type="entry name" value="QSOX sulfhydryl oxidase domain"/>
    <property type="match status" value="1"/>
</dbReference>
<protein>
    <recommendedName>
        <fullName evidence="10">Sulfhydryl oxidase</fullName>
        <ecNumber evidence="10">1.8.3.2</ecNumber>
    </recommendedName>
</protein>
<dbReference type="FunFam" id="1.20.120.1960:FF:000001">
    <property type="entry name" value="Sulfhydryl oxidase"/>
    <property type="match status" value="1"/>
</dbReference>
<dbReference type="AlphaFoldDB" id="A0A3Q0JDK6"/>
<keyword evidence="10" id="KW-0472">Membrane</keyword>
<accession>A0A3Q0JDK6</accession>
<comment type="catalytic activity">
    <reaction evidence="9 10">
        <text>2 R'C(R)SH + O2 = R'C(R)S-S(R)CR' + H2O2</text>
        <dbReference type="Rhea" id="RHEA:17357"/>
        <dbReference type="ChEBI" id="CHEBI:15379"/>
        <dbReference type="ChEBI" id="CHEBI:16240"/>
        <dbReference type="ChEBI" id="CHEBI:16520"/>
        <dbReference type="ChEBI" id="CHEBI:17412"/>
        <dbReference type="EC" id="1.8.3.2"/>
    </reaction>
</comment>
<feature type="transmembrane region" description="Helical" evidence="10">
    <location>
        <begin position="612"/>
        <end position="631"/>
    </location>
</feature>
<dbReference type="InterPro" id="IPR039798">
    <property type="entry name" value="Sulfhydryl_oxidase"/>
</dbReference>
<dbReference type="InterPro" id="IPR036774">
    <property type="entry name" value="ERV/ALR_sulphydryl_oxid_sf"/>
</dbReference>
<dbReference type="InterPro" id="IPR040986">
    <property type="entry name" value="QSOX_FAD-bd_dom"/>
</dbReference>
<keyword evidence="3 10" id="KW-0285">Flavoprotein</keyword>
<keyword evidence="10" id="KW-0812">Transmembrane</keyword>
<feature type="domain" description="Thioredoxin" evidence="13">
    <location>
        <begin position="9"/>
        <end position="160"/>
    </location>
</feature>
<keyword evidence="8" id="KW-0325">Glycoprotein</keyword>
<keyword evidence="4 11" id="KW-0732">Signal</keyword>
<name>A0A3Q0JDK6_DIACI</name>
<keyword evidence="7" id="KW-1015">Disulfide bond</keyword>
<organism evidence="14 17">
    <name type="scientific">Diaphorina citri</name>
    <name type="common">Asian citrus psyllid</name>
    <dbReference type="NCBI Taxonomy" id="121845"/>
    <lineage>
        <taxon>Eukaryota</taxon>
        <taxon>Metazoa</taxon>
        <taxon>Ecdysozoa</taxon>
        <taxon>Arthropoda</taxon>
        <taxon>Hexapoda</taxon>
        <taxon>Insecta</taxon>
        <taxon>Pterygota</taxon>
        <taxon>Neoptera</taxon>
        <taxon>Paraneoptera</taxon>
        <taxon>Hemiptera</taxon>
        <taxon>Sternorrhyncha</taxon>
        <taxon>Psylloidea</taxon>
        <taxon>Psyllidae</taxon>
        <taxon>Diaphorininae</taxon>
        <taxon>Diaphorina</taxon>
    </lineage>
</organism>
<keyword evidence="5 10" id="KW-0274">FAD</keyword>
<dbReference type="Proteomes" id="UP000079169">
    <property type="component" value="Unplaced"/>
</dbReference>
<gene>
    <name evidence="15 16 17 18" type="primary">LOC103519113</name>
</gene>
<keyword evidence="14" id="KW-1185">Reference proteome</keyword>
<dbReference type="GO" id="GO:0000139">
    <property type="term" value="C:Golgi membrane"/>
    <property type="evidence" value="ECO:0007669"/>
    <property type="project" value="TreeGrafter"/>
</dbReference>
<dbReference type="PANTHER" id="PTHR22897:SF8">
    <property type="entry name" value="SULFHYDRYL OXIDASE"/>
    <property type="match status" value="1"/>
</dbReference>
<dbReference type="GO" id="GO:0006457">
    <property type="term" value="P:protein folding"/>
    <property type="evidence" value="ECO:0007669"/>
    <property type="project" value="TreeGrafter"/>
</dbReference>
<dbReference type="SUPFAM" id="SSF69000">
    <property type="entry name" value="FAD-dependent thiol oxidase"/>
    <property type="match status" value="1"/>
</dbReference>
<feature type="domain" description="ERV/ALR sulfhydryl oxidase" evidence="12">
    <location>
        <begin position="428"/>
        <end position="534"/>
    </location>
</feature>
<dbReference type="KEGG" id="dci:103519113"/>
<dbReference type="RefSeq" id="XP_026686521.1">
    <property type="nucleotide sequence ID" value="XM_026830720.1"/>
</dbReference>
<evidence type="ECO:0000256" key="1">
    <source>
        <dbReference type="ARBA" id="ARBA00001974"/>
    </source>
</evidence>
<dbReference type="InterPro" id="IPR042568">
    <property type="entry name" value="QSOX_FAD-bd_sf"/>
</dbReference>
<evidence type="ECO:0000256" key="8">
    <source>
        <dbReference type="ARBA" id="ARBA00023180"/>
    </source>
</evidence>
<dbReference type="InterPro" id="IPR036249">
    <property type="entry name" value="Thioredoxin-like_sf"/>
</dbReference>
<evidence type="ECO:0000313" key="16">
    <source>
        <dbReference type="RefSeq" id="XP_026686520.1"/>
    </source>
</evidence>
<dbReference type="RefSeq" id="XP_026686520.1">
    <property type="nucleotide sequence ID" value="XM_026830719.1"/>
</dbReference>
<keyword evidence="6 10" id="KW-0560">Oxidoreductase</keyword>
<dbReference type="Gene3D" id="1.20.120.310">
    <property type="entry name" value="ERV/ALR sulfhydryl oxidase domain"/>
    <property type="match status" value="1"/>
</dbReference>
<dbReference type="InterPro" id="IPR017905">
    <property type="entry name" value="ERV/ALR_sulphydryl_oxidase"/>
</dbReference>
<dbReference type="PROSITE" id="PS51352">
    <property type="entry name" value="THIOREDOXIN_2"/>
    <property type="match status" value="1"/>
</dbReference>
<reference evidence="15 16" key="1">
    <citation type="submission" date="2025-04" db="UniProtKB">
        <authorList>
            <consortium name="RefSeq"/>
        </authorList>
    </citation>
    <scope>IDENTIFICATION</scope>
</reference>
<evidence type="ECO:0000256" key="9">
    <source>
        <dbReference type="ARBA" id="ARBA00048864"/>
    </source>
</evidence>
<evidence type="ECO:0000313" key="14">
    <source>
        <dbReference type="Proteomes" id="UP000079169"/>
    </source>
</evidence>
<keyword evidence="10" id="KW-1133">Transmembrane helix</keyword>
<sequence length="648" mass="73432">MTVKLLFFVAIFYFSNQVVLSKSVDGKRIYHDISSGQGLYQSDDKVNILKSSNFVENVVGSSTAWIVEFYNSWCGHCIQFAPVWKDFAKSISSWNKIIKVGAVDCSNEMNSDLCRDYEIMKYPTLRYFAPHTTKGNYGIESDKSYNVGSMRKKLIKKLLNTTAAENWPSFSLWTSDVYHVWSKVSSSVQYAVFFVEPKPNDNDDNSLDKGGVECILDLSAIPEVFTTRVTEGSTPALQLKLPVVPGIAIMTRSNDIIPMTTPQSDNIRDNSQSQHDLRLQAVMKYLELQGVHVPASSEDINGENNAKASAADVIRVIEEEMNRPDQEDIVYQIDLETALRYSLERDVPLKAADIEGERLVALRAYVNVLTKYFPFDPKGRNFLHSLNTSIAEQSFTPVEFQNLVLDLVNKHDPFLMKKKKDAYIGCSSRFSGLRGYPCTLWTLFHTLTVAAESKPHLSIGHKEVMRAMQGYIKHFFSCTDCANNFAKEVGNLEESIKSLNDSILYLWKTHNHVNFRLHQYPGNLTEDPDHPKIQFPSITHCPQCYTSSGDWNETAVLSYLKNIYTKISYKAVTETVSSSTQIHTQTKREVGNQTPLVIDTRYFNMFDISLCVVLYFASAGILILVGLKFCLKKSHRKKNYIYDVLGKA</sequence>
<evidence type="ECO:0000313" key="18">
    <source>
        <dbReference type="RefSeq" id="XP_026686522.1"/>
    </source>
</evidence>
<proteinExistence type="inferred from homology"/>
<dbReference type="GO" id="GO:0016971">
    <property type="term" value="F:flavin-dependent sulfhydryl oxidase activity"/>
    <property type="evidence" value="ECO:0007669"/>
    <property type="project" value="InterPro"/>
</dbReference>
<dbReference type="Pfam" id="PF18371">
    <property type="entry name" value="FAD_SOX"/>
    <property type="match status" value="1"/>
</dbReference>
<dbReference type="GO" id="GO:0003756">
    <property type="term" value="F:protein disulfide isomerase activity"/>
    <property type="evidence" value="ECO:0007669"/>
    <property type="project" value="TreeGrafter"/>
</dbReference>
<evidence type="ECO:0000256" key="10">
    <source>
        <dbReference type="RuleBase" id="RU371123"/>
    </source>
</evidence>
<evidence type="ECO:0000259" key="12">
    <source>
        <dbReference type="PROSITE" id="PS51324"/>
    </source>
</evidence>
<dbReference type="SUPFAM" id="SSF52833">
    <property type="entry name" value="Thioredoxin-like"/>
    <property type="match status" value="1"/>
</dbReference>
<evidence type="ECO:0000256" key="7">
    <source>
        <dbReference type="ARBA" id="ARBA00023157"/>
    </source>
</evidence>
<dbReference type="PROSITE" id="PS51324">
    <property type="entry name" value="ERV_ALR"/>
    <property type="match status" value="1"/>
</dbReference>
<dbReference type="RefSeq" id="XP_026686519.1">
    <property type="nucleotide sequence ID" value="XM_026830718.1"/>
</dbReference>
<evidence type="ECO:0000256" key="5">
    <source>
        <dbReference type="ARBA" id="ARBA00022827"/>
    </source>
</evidence>
<evidence type="ECO:0000256" key="4">
    <source>
        <dbReference type="ARBA" id="ARBA00022729"/>
    </source>
</evidence>
<evidence type="ECO:0000256" key="11">
    <source>
        <dbReference type="SAM" id="SignalP"/>
    </source>
</evidence>
<comment type="similarity">
    <text evidence="2">Belongs to the quiescin-sulfhydryl oxidase (QSOX) family.</text>
</comment>
<dbReference type="OMA" id="LWRVHNF"/>
<dbReference type="EC" id="1.8.3.2" evidence="10"/>
<evidence type="ECO:0000256" key="6">
    <source>
        <dbReference type="ARBA" id="ARBA00023002"/>
    </source>
</evidence>
<dbReference type="Pfam" id="PF04777">
    <property type="entry name" value="Evr1_Alr"/>
    <property type="match status" value="1"/>
</dbReference>
<dbReference type="PANTHER" id="PTHR22897">
    <property type="entry name" value="QUIESCIN Q6-RELATED SULFHYDRYL OXIDASE"/>
    <property type="match status" value="1"/>
</dbReference>
<evidence type="ECO:0000256" key="3">
    <source>
        <dbReference type="ARBA" id="ARBA00022630"/>
    </source>
</evidence>
<dbReference type="STRING" id="121845.A0A3Q0JDK6"/>
<dbReference type="GeneID" id="103519113"/>
<dbReference type="GO" id="GO:0005615">
    <property type="term" value="C:extracellular space"/>
    <property type="evidence" value="ECO:0007669"/>
    <property type="project" value="TreeGrafter"/>
</dbReference>
<evidence type="ECO:0000256" key="2">
    <source>
        <dbReference type="ARBA" id="ARBA00006041"/>
    </source>
</evidence>
<evidence type="ECO:0000313" key="17">
    <source>
        <dbReference type="RefSeq" id="XP_026686521.1"/>
    </source>
</evidence>